<reference evidence="2 3" key="1">
    <citation type="submission" date="2018-10" db="EMBL/GenBank/DDBJ databases">
        <authorList>
            <consortium name="Pathogen Informatics"/>
        </authorList>
    </citation>
    <scope>NUCLEOTIDE SEQUENCE [LARGE SCALE GENOMIC DNA]</scope>
</reference>
<dbReference type="AlphaFoldDB" id="A0A3P6HGV2"/>
<feature type="compositionally biased region" description="Polar residues" evidence="1">
    <location>
        <begin position="130"/>
        <end position="144"/>
    </location>
</feature>
<dbReference type="Proteomes" id="UP000267029">
    <property type="component" value="Unassembled WGS sequence"/>
</dbReference>
<protein>
    <submittedName>
        <fullName evidence="2">Uncharacterized protein</fullName>
    </submittedName>
</protein>
<evidence type="ECO:0000256" key="1">
    <source>
        <dbReference type="SAM" id="MobiDB-lite"/>
    </source>
</evidence>
<proteinExistence type="predicted"/>
<name>A0A3P6HGV2_MESCO</name>
<dbReference type="STRING" id="53468.A0A3P6HGV2"/>
<feature type="region of interest" description="Disordered" evidence="1">
    <location>
        <begin position="104"/>
        <end position="144"/>
    </location>
</feature>
<sequence>MPLNSYRRQTFSPLNKLNILFSRRCSAGQVQSNLAVGQYQHHHHHHQVTNDAFDTDETDSTSTNFAFLQPSPILLEEGPSNPDEDVHTTLIATPPRLQINEVETQDEEGEGEEVKKAVNEGGEIDEGRTQRITASTNNSSRSSEGLQTLMVNGKVPNLARRNSYCPVRLMPPDKQQLLLPERKTRSENGSQPAIIRNSSERRFYITPVTDGPSFGCDAVLPNQSLVTLHHLTHSLCLHISQSWP</sequence>
<keyword evidence="3" id="KW-1185">Reference proteome</keyword>
<evidence type="ECO:0000313" key="2">
    <source>
        <dbReference type="EMBL" id="VDD77708.1"/>
    </source>
</evidence>
<accession>A0A3P6HGV2</accession>
<organism evidence="2 3">
    <name type="scientific">Mesocestoides corti</name>
    <name type="common">Flatworm</name>
    <dbReference type="NCBI Taxonomy" id="53468"/>
    <lineage>
        <taxon>Eukaryota</taxon>
        <taxon>Metazoa</taxon>
        <taxon>Spiralia</taxon>
        <taxon>Lophotrochozoa</taxon>
        <taxon>Platyhelminthes</taxon>
        <taxon>Cestoda</taxon>
        <taxon>Eucestoda</taxon>
        <taxon>Cyclophyllidea</taxon>
        <taxon>Mesocestoididae</taxon>
        <taxon>Mesocestoides</taxon>
    </lineage>
</organism>
<dbReference type="OrthoDB" id="10600660at2759"/>
<gene>
    <name evidence="2" type="ORF">MCOS_LOCUS3711</name>
</gene>
<evidence type="ECO:0000313" key="3">
    <source>
        <dbReference type="Proteomes" id="UP000267029"/>
    </source>
</evidence>
<dbReference type="EMBL" id="UXSR01000945">
    <property type="protein sequence ID" value="VDD77708.1"/>
    <property type="molecule type" value="Genomic_DNA"/>
</dbReference>